<gene>
    <name evidence="1" type="ORF">SAMN02745120_0334</name>
</gene>
<dbReference type="AlphaFoldDB" id="A0A1T4ZTI9"/>
<dbReference type="Proteomes" id="UP000243406">
    <property type="component" value="Unassembled WGS sequence"/>
</dbReference>
<dbReference type="EMBL" id="FUYN01000001">
    <property type="protein sequence ID" value="SKB25633.1"/>
    <property type="molecule type" value="Genomic_DNA"/>
</dbReference>
<reference evidence="2" key="1">
    <citation type="submission" date="2017-02" db="EMBL/GenBank/DDBJ databases">
        <authorList>
            <person name="Varghese N."/>
            <person name="Submissions S."/>
        </authorList>
    </citation>
    <scope>NUCLEOTIDE SEQUENCE [LARGE SCALE GENOMIC DNA]</scope>
    <source>
        <strain evidence="2">ATCC 35199</strain>
    </source>
</reference>
<evidence type="ECO:0000313" key="2">
    <source>
        <dbReference type="Proteomes" id="UP000243406"/>
    </source>
</evidence>
<dbReference type="RefSeq" id="WP_079588331.1">
    <property type="nucleotide sequence ID" value="NZ_FUYN01000001.1"/>
</dbReference>
<evidence type="ECO:0000313" key="1">
    <source>
        <dbReference type="EMBL" id="SKB25633.1"/>
    </source>
</evidence>
<dbReference type="InterPro" id="IPR038587">
    <property type="entry name" value="Ribosomal_eL40_sf"/>
</dbReference>
<proteinExistence type="predicted"/>
<keyword evidence="2" id="KW-1185">Reference proteome</keyword>
<organism evidence="1 2">
    <name type="scientific">Acetoanaerobium noterae</name>
    <dbReference type="NCBI Taxonomy" id="745369"/>
    <lineage>
        <taxon>Bacteria</taxon>
        <taxon>Bacillati</taxon>
        <taxon>Bacillota</taxon>
        <taxon>Clostridia</taxon>
        <taxon>Peptostreptococcales</taxon>
        <taxon>Filifactoraceae</taxon>
        <taxon>Acetoanaerobium</taxon>
    </lineage>
</organism>
<name>A0A1T4ZTI9_9FIRM</name>
<protein>
    <submittedName>
        <fullName evidence="1">Uncharacterized protein</fullName>
    </submittedName>
</protein>
<sequence>MGSILKYDNNEISKLYKENSYNKLAQILKRTYKDENKLSSDLADVDETIKKLMLYPFSLSYITGVTDEDNLIFTTVISRLDSLGFYFQNTDNNESTIKLTSPDEISSYFSDLFTADETIETRTQLTMSTLGFLCLMAIGDALKRKYLEQLLFHVPDSYDVDASEIKDVFGFSLESKDIRWFLPFVTEAFGPFDNLSLGDIKNIEKGLKELENLEILKLLNQKIQFTETGYRLLGLMLEKRNMISFRSLFFENNQLAQMPIAFIKYDKILYYIMPIADEDKVVLKCINKEKFCELIEMVIAPGDEPEIIIKEFKEPASATETKLNEADKSEAPDDKHVDTKFCRYCGAKVKISAKFCTSCGKSLVSK</sequence>
<dbReference type="Gene3D" id="4.10.1060.50">
    <property type="match status" value="1"/>
</dbReference>
<accession>A0A1T4ZTI9</accession>
<dbReference type="OrthoDB" id="517663at2"/>